<evidence type="ECO:0000259" key="2">
    <source>
        <dbReference type="PROSITE" id="PS50110"/>
    </source>
</evidence>
<dbReference type="Pfam" id="PF00072">
    <property type="entry name" value="Response_reg"/>
    <property type="match status" value="1"/>
</dbReference>
<keyword evidence="1" id="KW-0597">Phosphoprotein</keyword>
<evidence type="ECO:0000313" key="4">
    <source>
        <dbReference type="EMBL" id="MFC0469015.1"/>
    </source>
</evidence>
<reference evidence="4 5" key="1">
    <citation type="submission" date="2024-09" db="EMBL/GenBank/DDBJ databases">
        <authorList>
            <person name="Sun Q."/>
            <person name="Mori K."/>
        </authorList>
    </citation>
    <scope>NUCLEOTIDE SEQUENCE [LARGE SCALE GENOMIC DNA]</scope>
    <source>
        <strain evidence="4 5">NCAIM B.02610</strain>
    </source>
</reference>
<comment type="caution">
    <text evidence="4">The sequence shown here is derived from an EMBL/GenBank/DDBJ whole genome shotgun (WGS) entry which is preliminary data.</text>
</comment>
<evidence type="ECO:0000313" key="5">
    <source>
        <dbReference type="Proteomes" id="UP001589838"/>
    </source>
</evidence>
<dbReference type="PROSITE" id="PS50110">
    <property type="entry name" value="RESPONSE_REGULATORY"/>
    <property type="match status" value="1"/>
</dbReference>
<dbReference type="Pfam" id="PF04397">
    <property type="entry name" value="LytTR"/>
    <property type="match status" value="1"/>
</dbReference>
<gene>
    <name evidence="4" type="ORF">ACFFHM_00155</name>
</gene>
<protein>
    <submittedName>
        <fullName evidence="4">LytR/AlgR family response regulator transcription factor</fullName>
    </submittedName>
</protein>
<keyword evidence="5" id="KW-1185">Reference proteome</keyword>
<dbReference type="SUPFAM" id="SSF52172">
    <property type="entry name" value="CheY-like"/>
    <property type="match status" value="1"/>
</dbReference>
<accession>A0ABV6K7U3</accession>
<dbReference type="Gene3D" id="2.40.50.1020">
    <property type="entry name" value="LytTr DNA-binding domain"/>
    <property type="match status" value="1"/>
</dbReference>
<proteinExistence type="predicted"/>
<name>A0ABV6K7U3_9BACI</name>
<feature type="modified residue" description="4-aspartylphosphate" evidence="1">
    <location>
        <position position="58"/>
    </location>
</feature>
<dbReference type="InterPro" id="IPR046947">
    <property type="entry name" value="LytR-like"/>
</dbReference>
<dbReference type="Gene3D" id="3.40.50.2300">
    <property type="match status" value="1"/>
</dbReference>
<dbReference type="InterPro" id="IPR001789">
    <property type="entry name" value="Sig_transdc_resp-reg_receiver"/>
</dbReference>
<feature type="domain" description="HTH LytTR-type" evidence="3">
    <location>
        <begin position="142"/>
        <end position="245"/>
    </location>
</feature>
<evidence type="ECO:0000259" key="3">
    <source>
        <dbReference type="PROSITE" id="PS50930"/>
    </source>
</evidence>
<dbReference type="RefSeq" id="WP_335958148.1">
    <property type="nucleotide sequence ID" value="NZ_JAXBLX010000001.1"/>
</dbReference>
<dbReference type="InterPro" id="IPR007492">
    <property type="entry name" value="LytTR_DNA-bd_dom"/>
</dbReference>
<feature type="domain" description="Response regulatory" evidence="2">
    <location>
        <begin position="5"/>
        <end position="121"/>
    </location>
</feature>
<sequence>MNKYNIVIADDNEDSREILTSFLSYMPYIKVVSQVKDGKELLELVSKQEIEIDLVLADIGMPNLNGIEAIKLCTKFIPNLKFIFITGYNEYAVEAFNISAIDYVVKPIEQQRLFEAIQKAFNLINLENDCKKKELKQNQNKLILRNGRSTFYIPTNAIYFIEKSGKETVIHTKNETYTTLESLKALSENISHPAFFQTHRSYIVNLNHIRCVETIGKTYLAHFDNYTETAHISKLKISEVQKLIK</sequence>
<dbReference type="Proteomes" id="UP001589838">
    <property type="component" value="Unassembled WGS sequence"/>
</dbReference>
<dbReference type="PANTHER" id="PTHR37299">
    <property type="entry name" value="TRANSCRIPTIONAL REGULATOR-RELATED"/>
    <property type="match status" value="1"/>
</dbReference>
<organism evidence="4 5">
    <name type="scientific">Halalkalibacter kiskunsagensis</name>
    <dbReference type="NCBI Taxonomy" id="1548599"/>
    <lineage>
        <taxon>Bacteria</taxon>
        <taxon>Bacillati</taxon>
        <taxon>Bacillota</taxon>
        <taxon>Bacilli</taxon>
        <taxon>Bacillales</taxon>
        <taxon>Bacillaceae</taxon>
        <taxon>Halalkalibacter</taxon>
    </lineage>
</organism>
<dbReference type="SMART" id="SM00850">
    <property type="entry name" value="LytTR"/>
    <property type="match status" value="1"/>
</dbReference>
<dbReference type="PROSITE" id="PS50930">
    <property type="entry name" value="HTH_LYTTR"/>
    <property type="match status" value="1"/>
</dbReference>
<dbReference type="PANTHER" id="PTHR37299:SF1">
    <property type="entry name" value="STAGE 0 SPORULATION PROTEIN A HOMOLOG"/>
    <property type="match status" value="1"/>
</dbReference>
<dbReference type="EMBL" id="JBHLUX010000001">
    <property type="protein sequence ID" value="MFC0469015.1"/>
    <property type="molecule type" value="Genomic_DNA"/>
</dbReference>
<dbReference type="InterPro" id="IPR011006">
    <property type="entry name" value="CheY-like_superfamily"/>
</dbReference>
<evidence type="ECO:0000256" key="1">
    <source>
        <dbReference type="PROSITE-ProRule" id="PRU00169"/>
    </source>
</evidence>
<dbReference type="SMART" id="SM00448">
    <property type="entry name" value="REC"/>
    <property type="match status" value="1"/>
</dbReference>